<evidence type="ECO:0000256" key="7">
    <source>
        <dbReference type="ARBA" id="ARBA00022679"/>
    </source>
</evidence>
<dbReference type="GO" id="GO:0005524">
    <property type="term" value="F:ATP binding"/>
    <property type="evidence" value="ECO:0007669"/>
    <property type="project" value="UniProtKB-KW"/>
</dbReference>
<protein>
    <recommendedName>
        <fullName evidence="17">Phosphomevalonate kinase</fullName>
        <ecNumber evidence="3">2.7.4.2</ecNumber>
    </recommendedName>
</protein>
<name>A0A482WHW0_LAOST</name>
<dbReference type="OrthoDB" id="2401875at2759"/>
<evidence type="ECO:0000256" key="18">
    <source>
        <dbReference type="PIRSR" id="PIRSR036639-1"/>
    </source>
</evidence>
<evidence type="ECO:0000256" key="9">
    <source>
        <dbReference type="ARBA" id="ARBA00022777"/>
    </source>
</evidence>
<dbReference type="GO" id="GO:0005829">
    <property type="term" value="C:cytosol"/>
    <property type="evidence" value="ECO:0007669"/>
    <property type="project" value="UniProtKB-SubCell"/>
</dbReference>
<comment type="pathway">
    <text evidence="2">Isoprenoid biosynthesis; isopentenyl diphosphate biosynthesis via mevalonate pathway; isopentenyl diphosphate from (R)-mevalonate: step 2/3.</text>
</comment>
<dbReference type="GO" id="GO:0004631">
    <property type="term" value="F:phosphomevalonate kinase activity"/>
    <property type="evidence" value="ECO:0007669"/>
    <property type="project" value="UniProtKB-EC"/>
</dbReference>
<accession>A0A482WHW0</accession>
<dbReference type="InterPro" id="IPR005919">
    <property type="entry name" value="Pmev_kin_anim"/>
</dbReference>
<feature type="binding site" evidence="18">
    <location>
        <position position="185"/>
    </location>
    <ligand>
        <name>ATP</name>
        <dbReference type="ChEBI" id="CHEBI:30616"/>
    </ligand>
</feature>
<sequence>MGEDSRPSVIILFGGKRKCGKDYITDLLLKRLNPDDAVIVRLSAPIKHHWSKENNLDVDELLGSSDYKENHRKAMVAWSEQIRAKDYGYFCRAAIDMVPDAHKEKVWIVSDARRRTDLKWFRESYDQSVIKTVRVVSTDAVRKDRGWTFVEGVDDAETECDLDSVEDWDMIFTNNNDDKEEFEKQMTSLVQMCCS</sequence>
<dbReference type="EMBL" id="QKKF02034882">
    <property type="protein sequence ID" value="RZF33083.1"/>
    <property type="molecule type" value="Genomic_DNA"/>
</dbReference>
<dbReference type="SMR" id="A0A482WHW0"/>
<evidence type="ECO:0000256" key="2">
    <source>
        <dbReference type="ARBA" id="ARBA00005017"/>
    </source>
</evidence>
<keyword evidence="15" id="KW-1207">Sterol metabolism</keyword>
<dbReference type="AlphaFoldDB" id="A0A482WHW0"/>
<dbReference type="Proteomes" id="UP000291343">
    <property type="component" value="Unassembled WGS sequence"/>
</dbReference>
<keyword evidence="6" id="KW-0153">Cholesterol metabolism</keyword>
<proteinExistence type="predicted"/>
<dbReference type="GO" id="GO:0019287">
    <property type="term" value="P:isopentenyl diphosphate biosynthetic process, mevalonate pathway"/>
    <property type="evidence" value="ECO:0007669"/>
    <property type="project" value="UniProtKB-UniPathway"/>
</dbReference>
<evidence type="ECO:0000256" key="8">
    <source>
        <dbReference type="ARBA" id="ARBA00022741"/>
    </source>
</evidence>
<keyword evidence="5" id="KW-0444">Lipid biosynthesis</keyword>
<comment type="caution">
    <text evidence="19">The sequence shown here is derived from an EMBL/GenBank/DDBJ whole genome shotgun (WGS) entry which is preliminary data.</text>
</comment>
<dbReference type="InterPro" id="IPR027417">
    <property type="entry name" value="P-loop_NTPase"/>
</dbReference>
<feature type="binding site" evidence="18">
    <location>
        <position position="145"/>
    </location>
    <ligand>
        <name>ATP</name>
        <dbReference type="ChEBI" id="CHEBI:30616"/>
    </ligand>
</feature>
<dbReference type="EC" id="2.7.4.2" evidence="3"/>
<keyword evidence="12" id="KW-0752">Steroid biosynthesis</keyword>
<dbReference type="PIRSF" id="PIRSF036639">
    <property type="entry name" value="PMK_anim"/>
    <property type="match status" value="1"/>
</dbReference>
<organism evidence="19 20">
    <name type="scientific">Laodelphax striatellus</name>
    <name type="common">Small brown planthopper</name>
    <name type="synonym">Delphax striatella</name>
    <dbReference type="NCBI Taxonomy" id="195883"/>
    <lineage>
        <taxon>Eukaryota</taxon>
        <taxon>Metazoa</taxon>
        <taxon>Ecdysozoa</taxon>
        <taxon>Arthropoda</taxon>
        <taxon>Hexapoda</taxon>
        <taxon>Insecta</taxon>
        <taxon>Pterygota</taxon>
        <taxon>Neoptera</taxon>
        <taxon>Paraneoptera</taxon>
        <taxon>Hemiptera</taxon>
        <taxon>Auchenorrhyncha</taxon>
        <taxon>Fulgoroidea</taxon>
        <taxon>Delphacidae</taxon>
        <taxon>Criomorphinae</taxon>
        <taxon>Laodelphax</taxon>
    </lineage>
</organism>
<evidence type="ECO:0000256" key="5">
    <source>
        <dbReference type="ARBA" id="ARBA00022516"/>
    </source>
</evidence>
<dbReference type="GO" id="GO:0006695">
    <property type="term" value="P:cholesterol biosynthetic process"/>
    <property type="evidence" value="ECO:0007669"/>
    <property type="project" value="UniProtKB-KW"/>
</dbReference>
<evidence type="ECO:0000256" key="3">
    <source>
        <dbReference type="ARBA" id="ARBA00012958"/>
    </source>
</evidence>
<evidence type="ECO:0000256" key="17">
    <source>
        <dbReference type="ARBA" id="ARBA00034549"/>
    </source>
</evidence>
<evidence type="ECO:0000313" key="20">
    <source>
        <dbReference type="Proteomes" id="UP000291343"/>
    </source>
</evidence>
<keyword evidence="10" id="KW-0152">Cholesterol biosynthesis</keyword>
<dbReference type="Pfam" id="PF04275">
    <property type="entry name" value="P-mevalo_kinase"/>
    <property type="match status" value="1"/>
</dbReference>
<keyword evidence="14" id="KW-0443">Lipid metabolism</keyword>
<dbReference type="STRING" id="195883.A0A482WHW0"/>
<dbReference type="NCBIfam" id="TIGR01223">
    <property type="entry name" value="Pmev_kin_anim"/>
    <property type="match status" value="1"/>
</dbReference>
<dbReference type="PANTHER" id="PTHR13101:SF1">
    <property type="entry name" value="PHOSPHOMEVALONATE KINASE"/>
    <property type="match status" value="1"/>
</dbReference>
<dbReference type="FunCoup" id="A0A482WHW0">
    <property type="interactions" value="642"/>
</dbReference>
<keyword evidence="13" id="KW-0756">Sterol biosynthesis</keyword>
<evidence type="ECO:0000256" key="14">
    <source>
        <dbReference type="ARBA" id="ARBA00023098"/>
    </source>
</evidence>
<keyword evidence="11 18" id="KW-0067">ATP-binding</keyword>
<evidence type="ECO:0000256" key="10">
    <source>
        <dbReference type="ARBA" id="ARBA00022778"/>
    </source>
</evidence>
<evidence type="ECO:0000256" key="12">
    <source>
        <dbReference type="ARBA" id="ARBA00022955"/>
    </source>
</evidence>
<dbReference type="InParanoid" id="A0A482WHW0"/>
<evidence type="ECO:0000256" key="1">
    <source>
        <dbReference type="ARBA" id="ARBA00004514"/>
    </source>
</evidence>
<keyword evidence="7" id="KW-0808">Transferase</keyword>
<keyword evidence="4" id="KW-0963">Cytoplasm</keyword>
<gene>
    <name evidence="19" type="ORF">LSTR_LSTR009812</name>
</gene>
<evidence type="ECO:0000256" key="11">
    <source>
        <dbReference type="ARBA" id="ARBA00022840"/>
    </source>
</evidence>
<feature type="binding site" evidence="18">
    <location>
        <begin position="16"/>
        <end position="22"/>
    </location>
    <ligand>
        <name>ATP</name>
        <dbReference type="ChEBI" id="CHEBI:30616"/>
    </ligand>
</feature>
<keyword evidence="8 18" id="KW-0547">Nucleotide-binding</keyword>
<dbReference type="Gene3D" id="3.40.50.300">
    <property type="entry name" value="P-loop containing nucleotide triphosphate hydrolases"/>
    <property type="match status" value="1"/>
</dbReference>
<evidence type="ECO:0000256" key="15">
    <source>
        <dbReference type="ARBA" id="ARBA00023166"/>
    </source>
</evidence>
<keyword evidence="9" id="KW-0418">Kinase</keyword>
<keyword evidence="16" id="KW-0753">Steroid metabolism</keyword>
<evidence type="ECO:0000313" key="19">
    <source>
        <dbReference type="EMBL" id="RZF33083.1"/>
    </source>
</evidence>
<reference evidence="19 20" key="1">
    <citation type="journal article" date="2017" name="Gigascience">
        <title>Genome sequence of the small brown planthopper, Laodelphax striatellus.</title>
        <authorList>
            <person name="Zhu J."/>
            <person name="Jiang F."/>
            <person name="Wang X."/>
            <person name="Yang P."/>
            <person name="Bao Y."/>
            <person name="Zhao W."/>
            <person name="Wang W."/>
            <person name="Lu H."/>
            <person name="Wang Q."/>
            <person name="Cui N."/>
            <person name="Li J."/>
            <person name="Chen X."/>
            <person name="Luo L."/>
            <person name="Yu J."/>
            <person name="Kang L."/>
            <person name="Cui F."/>
        </authorList>
    </citation>
    <scope>NUCLEOTIDE SEQUENCE [LARGE SCALE GENOMIC DNA]</scope>
    <source>
        <strain evidence="19">Lst14</strain>
    </source>
</reference>
<comment type="subcellular location">
    <subcellularLocation>
        <location evidence="1">Cytoplasm</location>
        <location evidence="1">Cytosol</location>
    </subcellularLocation>
</comment>
<evidence type="ECO:0000256" key="6">
    <source>
        <dbReference type="ARBA" id="ARBA00022548"/>
    </source>
</evidence>
<feature type="binding site" evidence="18">
    <location>
        <position position="174"/>
    </location>
    <ligand>
        <name>substrate</name>
    </ligand>
</feature>
<evidence type="ECO:0000256" key="4">
    <source>
        <dbReference type="ARBA" id="ARBA00022490"/>
    </source>
</evidence>
<keyword evidence="20" id="KW-1185">Reference proteome</keyword>
<dbReference type="FunFam" id="3.40.50.300:FF:001026">
    <property type="entry name" value="Phosphomevalonate kinase"/>
    <property type="match status" value="1"/>
</dbReference>
<dbReference type="PANTHER" id="PTHR13101">
    <property type="entry name" value="PHOSPHOMEVALONATE KINASE"/>
    <property type="match status" value="1"/>
</dbReference>
<dbReference type="SUPFAM" id="SSF52540">
    <property type="entry name" value="P-loop containing nucleoside triphosphate hydrolases"/>
    <property type="match status" value="1"/>
</dbReference>
<evidence type="ECO:0000256" key="16">
    <source>
        <dbReference type="ARBA" id="ARBA00023221"/>
    </source>
</evidence>
<dbReference type="UniPathway" id="UPA00057">
    <property type="reaction ID" value="UER00099"/>
</dbReference>
<evidence type="ECO:0000256" key="13">
    <source>
        <dbReference type="ARBA" id="ARBA00023011"/>
    </source>
</evidence>